<keyword evidence="2" id="KW-1185">Reference proteome</keyword>
<accession>A0A1E8Q7Q4</accession>
<reference evidence="1 2" key="1">
    <citation type="submission" date="2016-09" db="EMBL/GenBank/DDBJ databases">
        <title>genome sequence of Mycobacterium sp. 739 SCH.</title>
        <authorList>
            <person name="Greninger A.L."/>
            <person name="Qin X."/>
            <person name="Jerome K."/>
            <person name="Vora S."/>
            <person name="Quinn K."/>
        </authorList>
    </citation>
    <scope>NUCLEOTIDE SEQUENCE [LARGE SCALE GENOMIC DNA]</scope>
    <source>
        <strain evidence="1 2">SCH</strain>
    </source>
</reference>
<comment type="caution">
    <text evidence="1">The sequence shown here is derived from an EMBL/GenBank/DDBJ whole genome shotgun (WGS) entry which is preliminary data.</text>
</comment>
<proteinExistence type="predicted"/>
<dbReference type="EMBL" id="MCHX01000012">
    <property type="protein sequence ID" value="OFJ54456.1"/>
    <property type="molecule type" value="Genomic_DNA"/>
</dbReference>
<organism evidence="1 2">
    <name type="scientific">Mycolicibacterium grossiae</name>
    <dbReference type="NCBI Taxonomy" id="1552759"/>
    <lineage>
        <taxon>Bacteria</taxon>
        <taxon>Bacillati</taxon>
        <taxon>Actinomycetota</taxon>
        <taxon>Actinomycetes</taxon>
        <taxon>Mycobacteriales</taxon>
        <taxon>Mycobacteriaceae</taxon>
        <taxon>Mycolicibacterium</taxon>
    </lineage>
</organism>
<sequence>MPDRRVTLETLGAWVIECNARLTPIEPMLAAGAAKDAWCVAANYRTRLMRPGQRVLFWVSGHARRGIWGAGVIAGEVSTDAAGQRHVPVDLSLFAEPVTAADLASIPGLRTLEVLRSPQQANPSWVSGDEWAALAPLLPAGCARMAR</sequence>
<dbReference type="RefSeq" id="WP_070352338.1">
    <property type="nucleotide sequence ID" value="NZ_CP043474.1"/>
</dbReference>
<dbReference type="SUPFAM" id="SSF88697">
    <property type="entry name" value="PUA domain-like"/>
    <property type="match status" value="1"/>
</dbReference>
<dbReference type="AlphaFoldDB" id="A0A1E8Q7Q4"/>
<protein>
    <submittedName>
        <fullName evidence="1">Uncharacterized protein</fullName>
    </submittedName>
</protein>
<gene>
    <name evidence="1" type="ORF">BEL07_06810</name>
</gene>
<dbReference type="InterPro" id="IPR015947">
    <property type="entry name" value="PUA-like_sf"/>
</dbReference>
<evidence type="ECO:0000313" key="2">
    <source>
        <dbReference type="Proteomes" id="UP000178953"/>
    </source>
</evidence>
<evidence type="ECO:0000313" key="1">
    <source>
        <dbReference type="EMBL" id="OFJ54456.1"/>
    </source>
</evidence>
<dbReference type="Gene3D" id="3.10.590.10">
    <property type="entry name" value="ph1033 like domains"/>
    <property type="match status" value="1"/>
</dbReference>
<name>A0A1E8Q7Q4_9MYCO</name>
<dbReference type="Proteomes" id="UP000178953">
    <property type="component" value="Unassembled WGS sequence"/>
</dbReference>